<sequence length="658" mass="69043">MQSLLQSWQTNTTFTAASHMNNARVACWHGVYVELAWSLRHASIFSSHRVSQSAERLFKAMSQLRGQMVAARGIAQRPGPNPTYSSNSRTVYPSVASDDNANGYTSTSVVAPCPVSLSEQNAHSSGACATQSSSTGVQAPPVDVNAYTYSPAVPQTATANGNSAASFCRPHAGDGLAFNGTTQPDGVPSPVSLTPKSLTEEADEEITKILAKLQKEDRCTAAPPSASGALVSSAPGSILPQQVNSASSYAFMSNSAAMSGQNAPKVDGLAGTPCTTGPPLGEVEPRGQQQTASEDGLPPQLMTGLLSSEFPPQTEAFMGSANSAPTHQAVSGYGPNAAQTREPLSGTYASMTGPETNASSRLFGQQQQLQQNTATSSIGNRQMYSDVSKTLAQGSGQQPWSPQPPQATVKAEVRDVFTPPPSKKGHVESRSGNVIPPVAAPQLRSLLARKLPPPTARAATPNPCFTSNSYAERNGSQPQSPTAPQTSDQIFPFGRHQRVYLTPNQGIISYNDAPKPSKLLPPAHVDFGSSLQQKPLHIQNQQNSNSPQFVPQHQQSHAQLKEMPHPLSPDVQAIGHQQIMSVESPAGLSHPQRLGDADPSASGSGLPHCVALNRLNAFTSGPLDALTGPSELSSSGYSSWTTLQCPAPSAQGVPNTRG</sequence>
<gene>
    <name evidence="2" type="ORF">BIW11_12486</name>
</gene>
<feature type="compositionally biased region" description="Polar residues" evidence="1">
    <location>
        <begin position="347"/>
        <end position="364"/>
    </location>
</feature>
<reference evidence="2 3" key="1">
    <citation type="journal article" date="2017" name="Gigascience">
        <title>Draft genome of the honey bee ectoparasitic mite, Tropilaelaps mercedesae, is shaped by the parasitic life history.</title>
        <authorList>
            <person name="Dong X."/>
            <person name="Armstrong S.D."/>
            <person name="Xia D."/>
            <person name="Makepeace B.L."/>
            <person name="Darby A.C."/>
            <person name="Kadowaki T."/>
        </authorList>
    </citation>
    <scope>NUCLEOTIDE SEQUENCE [LARGE SCALE GENOMIC DNA]</scope>
    <source>
        <strain evidence="2">Wuxi-XJTLU</strain>
    </source>
</reference>
<feature type="compositionally biased region" description="Polar residues" evidence="1">
    <location>
        <begin position="463"/>
        <end position="489"/>
    </location>
</feature>
<dbReference type="InParanoid" id="A0A1V9X6G3"/>
<feature type="compositionally biased region" description="Polar residues" evidence="1">
    <location>
        <begin position="82"/>
        <end position="98"/>
    </location>
</feature>
<feature type="compositionally biased region" description="Low complexity" evidence="1">
    <location>
        <begin position="630"/>
        <end position="639"/>
    </location>
</feature>
<accession>A0A1V9X6G3</accession>
<proteinExistence type="predicted"/>
<feature type="region of interest" description="Disordered" evidence="1">
    <location>
        <begin position="180"/>
        <end position="200"/>
    </location>
</feature>
<evidence type="ECO:0000313" key="2">
    <source>
        <dbReference type="EMBL" id="OQR69087.1"/>
    </source>
</evidence>
<organism evidence="2 3">
    <name type="scientific">Tropilaelaps mercedesae</name>
    <dbReference type="NCBI Taxonomy" id="418985"/>
    <lineage>
        <taxon>Eukaryota</taxon>
        <taxon>Metazoa</taxon>
        <taxon>Ecdysozoa</taxon>
        <taxon>Arthropoda</taxon>
        <taxon>Chelicerata</taxon>
        <taxon>Arachnida</taxon>
        <taxon>Acari</taxon>
        <taxon>Parasitiformes</taxon>
        <taxon>Mesostigmata</taxon>
        <taxon>Gamasina</taxon>
        <taxon>Dermanyssoidea</taxon>
        <taxon>Laelapidae</taxon>
        <taxon>Tropilaelaps</taxon>
    </lineage>
</organism>
<feature type="region of interest" description="Disordered" evidence="1">
    <location>
        <begin position="258"/>
        <end position="436"/>
    </location>
</feature>
<keyword evidence="3" id="KW-1185">Reference proteome</keyword>
<feature type="region of interest" description="Disordered" evidence="1">
    <location>
        <begin position="74"/>
        <end position="98"/>
    </location>
</feature>
<feature type="region of interest" description="Disordered" evidence="1">
    <location>
        <begin position="586"/>
        <end position="605"/>
    </location>
</feature>
<dbReference type="EMBL" id="MNPL01022133">
    <property type="protein sequence ID" value="OQR69087.1"/>
    <property type="molecule type" value="Genomic_DNA"/>
</dbReference>
<comment type="caution">
    <text evidence="2">The sequence shown here is derived from an EMBL/GenBank/DDBJ whole genome shotgun (WGS) entry which is preliminary data.</text>
</comment>
<feature type="region of interest" description="Disordered" evidence="1">
    <location>
        <begin position="453"/>
        <end position="489"/>
    </location>
</feature>
<feature type="compositionally biased region" description="Polar residues" evidence="1">
    <location>
        <begin position="372"/>
        <end position="392"/>
    </location>
</feature>
<feature type="region of interest" description="Disordered" evidence="1">
    <location>
        <begin position="628"/>
        <end position="658"/>
    </location>
</feature>
<feature type="compositionally biased region" description="Polar residues" evidence="1">
    <location>
        <begin position="320"/>
        <end position="329"/>
    </location>
</feature>
<evidence type="ECO:0000313" key="3">
    <source>
        <dbReference type="Proteomes" id="UP000192247"/>
    </source>
</evidence>
<evidence type="ECO:0000256" key="1">
    <source>
        <dbReference type="SAM" id="MobiDB-lite"/>
    </source>
</evidence>
<protein>
    <submittedName>
        <fullName evidence="2">Uncharacterized protein</fullName>
    </submittedName>
</protein>
<dbReference type="Proteomes" id="UP000192247">
    <property type="component" value="Unassembled WGS sequence"/>
</dbReference>
<name>A0A1V9X6G3_9ACAR</name>
<dbReference type="AlphaFoldDB" id="A0A1V9X6G3"/>